<dbReference type="EMBL" id="JACOGC010000003">
    <property type="protein sequence ID" value="MBC3885372.1"/>
    <property type="molecule type" value="Genomic_DNA"/>
</dbReference>
<proteinExistence type="predicted"/>
<dbReference type="Pfam" id="PF07332">
    <property type="entry name" value="Phage_holin_3_6"/>
    <property type="match status" value="1"/>
</dbReference>
<organism evidence="2 3">
    <name type="scientific">Undibacterium griseum</name>
    <dbReference type="NCBI Taxonomy" id="2762295"/>
    <lineage>
        <taxon>Bacteria</taxon>
        <taxon>Pseudomonadati</taxon>
        <taxon>Pseudomonadota</taxon>
        <taxon>Betaproteobacteria</taxon>
        <taxon>Burkholderiales</taxon>
        <taxon>Oxalobacteraceae</taxon>
        <taxon>Undibacterium</taxon>
    </lineage>
</organism>
<feature type="transmembrane region" description="Helical" evidence="1">
    <location>
        <begin position="39"/>
        <end position="66"/>
    </location>
</feature>
<keyword evidence="1" id="KW-0812">Transmembrane</keyword>
<feature type="transmembrane region" description="Helical" evidence="1">
    <location>
        <begin position="72"/>
        <end position="92"/>
    </location>
</feature>
<dbReference type="RefSeq" id="WP_186862946.1">
    <property type="nucleotide sequence ID" value="NZ_JACOGC010000003.1"/>
</dbReference>
<evidence type="ECO:0000313" key="3">
    <source>
        <dbReference type="Proteomes" id="UP000613113"/>
    </source>
</evidence>
<keyword evidence="1" id="KW-0472">Membrane</keyword>
<keyword evidence="1" id="KW-1133">Transmembrane helix</keyword>
<dbReference type="Proteomes" id="UP000613113">
    <property type="component" value="Unassembled WGS sequence"/>
</dbReference>
<keyword evidence="3" id="KW-1185">Reference proteome</keyword>
<sequence>MAILDSVRHLGATVAGILHTRLELAAVEIEEELHRFSSLLLWSLTALFCACCAVVLLVVFLIAVFWDSYRLTLISVLIAAFGLSAAGIAWWVRKQFSLKPGLLSHSLQELEKDSLTLRRQDSTVTPPITPSGTETSSGQ</sequence>
<gene>
    <name evidence="2" type="ORF">H8K27_09560</name>
</gene>
<comment type="caution">
    <text evidence="2">The sequence shown here is derived from an EMBL/GenBank/DDBJ whole genome shotgun (WGS) entry which is preliminary data.</text>
</comment>
<evidence type="ECO:0000313" key="2">
    <source>
        <dbReference type="EMBL" id="MBC3885372.1"/>
    </source>
</evidence>
<protein>
    <submittedName>
        <fullName evidence="2">Phage holin family protein</fullName>
    </submittedName>
</protein>
<accession>A0ABR6YN96</accession>
<reference evidence="2 3" key="1">
    <citation type="submission" date="2020-08" db="EMBL/GenBank/DDBJ databases">
        <title>Novel species isolated from subtropical streams in China.</title>
        <authorList>
            <person name="Lu H."/>
        </authorList>
    </citation>
    <scope>NUCLEOTIDE SEQUENCE [LARGE SCALE GENOMIC DNA]</scope>
    <source>
        <strain evidence="2 3">FT31W</strain>
    </source>
</reference>
<name>A0ABR6YN96_9BURK</name>
<dbReference type="InterPro" id="IPR009937">
    <property type="entry name" value="Phage_holin_3_6"/>
</dbReference>
<evidence type="ECO:0000256" key="1">
    <source>
        <dbReference type="SAM" id="Phobius"/>
    </source>
</evidence>